<comment type="caution">
    <text evidence="14">The sequence shown here is derived from an EMBL/GenBank/DDBJ whole genome shotgun (WGS) entry which is preliminary data.</text>
</comment>
<dbReference type="InterPro" id="IPR001957">
    <property type="entry name" value="Chromosome_initiator_DnaA"/>
</dbReference>
<dbReference type="PANTHER" id="PTHR30050:SF2">
    <property type="entry name" value="CHROMOSOMAL REPLICATION INITIATOR PROTEIN DNAA"/>
    <property type="match status" value="1"/>
</dbReference>
<keyword evidence="4 8" id="KW-0547">Nucleotide-binding</keyword>
<keyword evidence="2 8" id="KW-0963">Cytoplasm</keyword>
<dbReference type="Gene3D" id="3.30.300.180">
    <property type="match status" value="1"/>
</dbReference>
<keyword evidence="6 8" id="KW-0446">Lipid-binding</keyword>
<dbReference type="InterPro" id="IPR024633">
    <property type="entry name" value="DnaA_N_dom"/>
</dbReference>
<dbReference type="InterPro" id="IPR038454">
    <property type="entry name" value="DnaA_N_sf"/>
</dbReference>
<dbReference type="AlphaFoldDB" id="A0A9D7SCD0"/>
<dbReference type="SMART" id="SM00760">
    <property type="entry name" value="Bac_DnaA_C"/>
    <property type="match status" value="1"/>
</dbReference>
<evidence type="ECO:0000256" key="4">
    <source>
        <dbReference type="ARBA" id="ARBA00022741"/>
    </source>
</evidence>
<comment type="similarity">
    <text evidence="1 8 11">Belongs to the DnaA family.</text>
</comment>
<dbReference type="GO" id="GO:0005737">
    <property type="term" value="C:cytoplasm"/>
    <property type="evidence" value="ECO:0007669"/>
    <property type="project" value="UniProtKB-SubCell"/>
</dbReference>
<comment type="subunit">
    <text evidence="8">Oligomerizes as a right-handed, spiral filament on DNA at oriC.</text>
</comment>
<keyword evidence="5 8" id="KW-0067">ATP-binding</keyword>
<dbReference type="CDD" id="cd00009">
    <property type="entry name" value="AAA"/>
    <property type="match status" value="1"/>
</dbReference>
<proteinExistence type="inferred from homology"/>
<dbReference type="GO" id="GO:0005886">
    <property type="term" value="C:plasma membrane"/>
    <property type="evidence" value="ECO:0007669"/>
    <property type="project" value="TreeGrafter"/>
</dbReference>
<evidence type="ECO:0000259" key="12">
    <source>
        <dbReference type="SMART" id="SM00382"/>
    </source>
</evidence>
<dbReference type="InterPro" id="IPR027417">
    <property type="entry name" value="P-loop_NTPase"/>
</dbReference>
<gene>
    <name evidence="8 14" type="primary">dnaA</name>
    <name evidence="14" type="ORF">IPO85_17185</name>
</gene>
<organism evidence="14 15">
    <name type="scientific">Candidatus Defluviibacterium haderslevense</name>
    <dbReference type="NCBI Taxonomy" id="2981993"/>
    <lineage>
        <taxon>Bacteria</taxon>
        <taxon>Pseudomonadati</taxon>
        <taxon>Bacteroidota</taxon>
        <taxon>Saprospiria</taxon>
        <taxon>Saprospirales</taxon>
        <taxon>Saprospiraceae</taxon>
        <taxon>Candidatus Defluviibacterium</taxon>
    </lineage>
</organism>
<dbReference type="InterPro" id="IPR013317">
    <property type="entry name" value="DnaA_dom"/>
</dbReference>
<evidence type="ECO:0000256" key="9">
    <source>
        <dbReference type="NCBIfam" id="TIGR00362"/>
    </source>
</evidence>
<dbReference type="FunFam" id="3.40.50.300:FF:000668">
    <property type="entry name" value="Chromosomal replication initiator protein DnaA"/>
    <property type="match status" value="1"/>
</dbReference>
<accession>A0A9D7SCD0</accession>
<evidence type="ECO:0000259" key="13">
    <source>
        <dbReference type="SMART" id="SM00760"/>
    </source>
</evidence>
<evidence type="ECO:0000256" key="1">
    <source>
        <dbReference type="ARBA" id="ARBA00006583"/>
    </source>
</evidence>
<evidence type="ECO:0000256" key="7">
    <source>
        <dbReference type="ARBA" id="ARBA00023125"/>
    </source>
</evidence>
<dbReference type="GO" id="GO:0006275">
    <property type="term" value="P:regulation of DNA replication"/>
    <property type="evidence" value="ECO:0007669"/>
    <property type="project" value="UniProtKB-UniRule"/>
</dbReference>
<dbReference type="EMBL" id="JADKFW010000017">
    <property type="protein sequence ID" value="MBK9719213.1"/>
    <property type="molecule type" value="Genomic_DNA"/>
</dbReference>
<dbReference type="PRINTS" id="PR00051">
    <property type="entry name" value="DNAA"/>
</dbReference>
<feature type="domain" description="Chromosomal replication initiator DnaA C-terminal" evidence="13">
    <location>
        <begin position="372"/>
        <end position="441"/>
    </location>
</feature>
<dbReference type="GO" id="GO:0003688">
    <property type="term" value="F:DNA replication origin binding"/>
    <property type="evidence" value="ECO:0007669"/>
    <property type="project" value="UniProtKB-UniRule"/>
</dbReference>
<name>A0A9D7SCD0_9BACT</name>
<dbReference type="GO" id="GO:0006270">
    <property type="term" value="P:DNA replication initiation"/>
    <property type="evidence" value="ECO:0007669"/>
    <property type="project" value="UniProtKB-UniRule"/>
</dbReference>
<dbReference type="InterPro" id="IPR020591">
    <property type="entry name" value="Chromosome_initiator_DnaA-like"/>
</dbReference>
<dbReference type="InterPro" id="IPR018312">
    <property type="entry name" value="Chromosome_initiator_DnaA_CS"/>
</dbReference>
<dbReference type="Gene3D" id="1.10.1750.10">
    <property type="match status" value="1"/>
</dbReference>
<dbReference type="Pfam" id="PF08299">
    <property type="entry name" value="Bac_DnaA_C"/>
    <property type="match status" value="1"/>
</dbReference>
<comment type="function">
    <text evidence="8 10">Plays an essential role in the initiation and regulation of chromosomal replication. ATP-DnaA binds to the origin of replication (oriC) to initiate formation of the DNA replication initiation complex once per cell cycle. Binds the DnaA box (a 9 base pair repeat at the origin) and separates the double-stranded (ds)DNA. Forms a right-handed helical filament on oriC DNA; dsDNA binds to the exterior of the filament while single-stranded (ss)DNA is stabiized in the filament's interior. The ATP-DnaA-oriC complex binds and stabilizes one strand of the AT-rich DNA unwinding element (DUE), permitting loading of DNA polymerase. After initiation quickly degrades to an ADP-DnaA complex that is not apt for DNA replication. Binds acidic phospholipids.</text>
</comment>
<feature type="region of interest" description="Domain I, interacts with DnaA modulators" evidence="8">
    <location>
        <begin position="1"/>
        <end position="96"/>
    </location>
</feature>
<dbReference type="InterPro" id="IPR013159">
    <property type="entry name" value="DnaA_C"/>
</dbReference>
<dbReference type="Pfam" id="PF00308">
    <property type="entry name" value="Bac_DnaA"/>
    <property type="match status" value="1"/>
</dbReference>
<feature type="binding site" evidence="8">
    <location>
        <position position="176"/>
    </location>
    <ligand>
        <name>ATP</name>
        <dbReference type="ChEBI" id="CHEBI:30616"/>
    </ligand>
</feature>
<dbReference type="Gene3D" id="3.40.50.300">
    <property type="entry name" value="P-loop containing nucleotide triphosphate hydrolases"/>
    <property type="match status" value="1"/>
</dbReference>
<keyword evidence="7 8" id="KW-0238">DNA-binding</keyword>
<dbReference type="InterPro" id="IPR003593">
    <property type="entry name" value="AAA+_ATPase"/>
</dbReference>
<evidence type="ECO:0000256" key="2">
    <source>
        <dbReference type="ARBA" id="ARBA00022490"/>
    </source>
</evidence>
<dbReference type="SUPFAM" id="SSF48295">
    <property type="entry name" value="TrpR-like"/>
    <property type="match status" value="1"/>
</dbReference>
<reference evidence="14 15" key="1">
    <citation type="submission" date="2020-10" db="EMBL/GenBank/DDBJ databases">
        <title>Connecting structure to function with the recovery of over 1000 high-quality activated sludge metagenome-assembled genomes encoding full-length rRNA genes using long-read sequencing.</title>
        <authorList>
            <person name="Singleton C.M."/>
            <person name="Petriglieri F."/>
            <person name="Kristensen J.M."/>
            <person name="Kirkegaard R.H."/>
            <person name="Michaelsen T.Y."/>
            <person name="Andersen M.H."/>
            <person name="Karst S.M."/>
            <person name="Dueholm M.S."/>
            <person name="Nielsen P.H."/>
            <person name="Albertsen M."/>
        </authorList>
    </citation>
    <scope>NUCLEOTIDE SEQUENCE [LARGE SCALE GENOMIC DNA]</scope>
    <source>
        <strain evidence="14">Ribe_18-Q3-R11-54_BAT3C.373</strain>
    </source>
</reference>
<comment type="domain">
    <text evidence="8">Domain I is involved in oligomerization and binding regulators, domain II is flexibile and of varying length in different bacteria, domain III forms the AAA+ region, while domain IV binds dsDNA.</text>
</comment>
<dbReference type="Gene3D" id="1.10.8.60">
    <property type="match status" value="1"/>
</dbReference>
<feature type="region of interest" description="Domain III, AAA+ region" evidence="8">
    <location>
        <begin position="128"/>
        <end position="344"/>
    </location>
</feature>
<comment type="caution">
    <text evidence="8">Lacks conserved residue(s) required for the propagation of feature annotation.</text>
</comment>
<dbReference type="SMART" id="SM00382">
    <property type="entry name" value="AAA"/>
    <property type="match status" value="1"/>
</dbReference>
<sequence>MNQDHVSIWNRILELVQQSVEQKHYNTWFIPIRPIQLDGLVLTLEVPNEFFLAHLESNYLDILKDSLRSVLGQRAKIEYRILVDNYKKPGRIKKEPLKQESITLETNPSLISNPFVIPGIKKVAYDNHLMPQFTFDKYIEGHCNRVARQAGIQISQRPGELFNPLVVYGDVGLGKTHLIQAIGNGILEKFPKSRIIYLSSDKFTNLFIQAIRNNSISDFSNFFNALDVLIIDDIQYLAGKSGTQETFFHLFNQLHQNKKQLIMSSDRAPKDLKEIDERLISRFKWGASLELLSPDYETLMAILDSKLEEKELDLATNVKEVICHNLKSSIRELEGVIVNLKLQATLSGRPISIELVKEVLAGFSNKVNQEVSIESITKIVSDHLKVPVSSILGKARQRNIVQARQLSMYFSKKMAMKPLTVIGQAFGGKDHSTVIYSCDTVENLMETDKLFQDLVNKLEKIISKSLGVK</sequence>
<dbReference type="Proteomes" id="UP000808349">
    <property type="component" value="Unassembled WGS sequence"/>
</dbReference>
<comment type="subcellular location">
    <subcellularLocation>
        <location evidence="8">Cytoplasm</location>
    </subcellularLocation>
</comment>
<dbReference type="HAMAP" id="MF_00377">
    <property type="entry name" value="DnaA_bact"/>
    <property type="match status" value="1"/>
</dbReference>
<dbReference type="NCBIfam" id="TIGR00362">
    <property type="entry name" value="DnaA"/>
    <property type="match status" value="1"/>
</dbReference>
<dbReference type="PROSITE" id="PS01008">
    <property type="entry name" value="DNAA"/>
    <property type="match status" value="1"/>
</dbReference>
<dbReference type="GO" id="GO:0005524">
    <property type="term" value="F:ATP binding"/>
    <property type="evidence" value="ECO:0007669"/>
    <property type="project" value="UniProtKB-UniRule"/>
</dbReference>
<dbReference type="CDD" id="cd06571">
    <property type="entry name" value="Bac_DnaA_C"/>
    <property type="match status" value="1"/>
</dbReference>
<evidence type="ECO:0000256" key="5">
    <source>
        <dbReference type="ARBA" id="ARBA00022840"/>
    </source>
</evidence>
<feature type="region of interest" description="Domain IV, binds dsDNA" evidence="8">
    <location>
        <begin position="345"/>
        <end position="469"/>
    </location>
</feature>
<evidence type="ECO:0000313" key="14">
    <source>
        <dbReference type="EMBL" id="MBK9719213.1"/>
    </source>
</evidence>
<dbReference type="GO" id="GO:0008289">
    <property type="term" value="F:lipid binding"/>
    <property type="evidence" value="ECO:0007669"/>
    <property type="project" value="UniProtKB-KW"/>
</dbReference>
<feature type="binding site" evidence="8">
    <location>
        <position position="174"/>
    </location>
    <ligand>
        <name>ATP</name>
        <dbReference type="ChEBI" id="CHEBI:30616"/>
    </ligand>
</feature>
<evidence type="ECO:0000313" key="15">
    <source>
        <dbReference type="Proteomes" id="UP000808349"/>
    </source>
</evidence>
<evidence type="ECO:0000256" key="3">
    <source>
        <dbReference type="ARBA" id="ARBA00022705"/>
    </source>
</evidence>
<feature type="domain" description="AAA+ ATPase" evidence="12">
    <location>
        <begin position="161"/>
        <end position="291"/>
    </location>
</feature>
<dbReference type="SUPFAM" id="SSF52540">
    <property type="entry name" value="P-loop containing nucleoside triphosphate hydrolases"/>
    <property type="match status" value="1"/>
</dbReference>
<evidence type="ECO:0000256" key="10">
    <source>
        <dbReference type="RuleBase" id="RU000577"/>
    </source>
</evidence>
<dbReference type="PANTHER" id="PTHR30050">
    <property type="entry name" value="CHROMOSOMAL REPLICATION INITIATOR PROTEIN DNAA"/>
    <property type="match status" value="1"/>
</dbReference>
<evidence type="ECO:0000256" key="8">
    <source>
        <dbReference type="HAMAP-Rule" id="MF_00377"/>
    </source>
</evidence>
<keyword evidence="3 8" id="KW-0235">DNA replication</keyword>
<feature type="binding site" evidence="8">
    <location>
        <position position="172"/>
    </location>
    <ligand>
        <name>ATP</name>
        <dbReference type="ChEBI" id="CHEBI:30616"/>
    </ligand>
</feature>
<protein>
    <recommendedName>
        <fullName evidence="8 9">Chromosomal replication initiator protein DnaA</fullName>
    </recommendedName>
</protein>
<evidence type="ECO:0000256" key="6">
    <source>
        <dbReference type="ARBA" id="ARBA00023121"/>
    </source>
</evidence>
<evidence type="ECO:0000256" key="11">
    <source>
        <dbReference type="RuleBase" id="RU004227"/>
    </source>
</evidence>
<feature type="binding site" evidence="8">
    <location>
        <position position="175"/>
    </location>
    <ligand>
        <name>ATP</name>
        <dbReference type="ChEBI" id="CHEBI:30616"/>
    </ligand>
</feature>
<dbReference type="InterPro" id="IPR010921">
    <property type="entry name" value="Trp_repressor/repl_initiator"/>
</dbReference>
<dbReference type="Pfam" id="PF11638">
    <property type="entry name" value="DnaA_N"/>
    <property type="match status" value="1"/>
</dbReference>